<keyword evidence="1" id="KW-1133">Transmembrane helix</keyword>
<dbReference type="GO" id="GO:0030659">
    <property type="term" value="C:cytoplasmic vesicle membrane"/>
    <property type="evidence" value="ECO:0007669"/>
    <property type="project" value="TreeGrafter"/>
</dbReference>
<protein>
    <submittedName>
        <fullName evidence="2">SSD domain-containing protein</fullName>
    </submittedName>
</protein>
<dbReference type="GO" id="GO:0006897">
    <property type="term" value="P:endocytosis"/>
    <property type="evidence" value="ECO:0007669"/>
    <property type="project" value="TreeGrafter"/>
</dbReference>
<dbReference type="GO" id="GO:0018996">
    <property type="term" value="P:molting cycle, collagen and cuticulin-based cuticle"/>
    <property type="evidence" value="ECO:0007669"/>
    <property type="project" value="TreeGrafter"/>
</dbReference>
<dbReference type="SUPFAM" id="SSF82866">
    <property type="entry name" value="Multidrug efflux transporter AcrB transmembrane domain"/>
    <property type="match status" value="1"/>
</dbReference>
<feature type="transmembrane region" description="Helical" evidence="1">
    <location>
        <begin position="91"/>
        <end position="116"/>
    </location>
</feature>
<dbReference type="PANTHER" id="PTHR10796:SF112">
    <property type="entry name" value="PATCHED-RELATED PROTEIN 18"/>
    <property type="match status" value="1"/>
</dbReference>
<name>A0A183DK28_9BILA</name>
<evidence type="ECO:0000313" key="2">
    <source>
        <dbReference type="WBParaSite" id="GPUH_0000907901-mRNA-1"/>
    </source>
</evidence>
<sequence>LNLLQEWRNIAAKYPRLNVTIYEPFSMYADQLLTIVPVTKSTVIFAFVAMAIVLMVFTPCLTTILSSTLSILSINLGVLGSLTYWDIDLDPISMATILMAIGFSVDFIAHITFHYYKGQARVHFLNDYIPLCIFFVSNHF</sequence>
<dbReference type="InterPro" id="IPR051697">
    <property type="entry name" value="Patched_domain-protein"/>
</dbReference>
<dbReference type="AlphaFoldDB" id="A0A183DK28"/>
<accession>A0A183DK28</accession>
<feature type="transmembrane region" description="Helical" evidence="1">
    <location>
        <begin position="32"/>
        <end position="57"/>
    </location>
</feature>
<dbReference type="GO" id="GO:0005886">
    <property type="term" value="C:plasma membrane"/>
    <property type="evidence" value="ECO:0007669"/>
    <property type="project" value="TreeGrafter"/>
</dbReference>
<reference evidence="2" key="1">
    <citation type="submission" date="2016-06" db="UniProtKB">
        <authorList>
            <consortium name="WormBaseParasite"/>
        </authorList>
    </citation>
    <scope>IDENTIFICATION</scope>
</reference>
<evidence type="ECO:0000256" key="1">
    <source>
        <dbReference type="SAM" id="Phobius"/>
    </source>
</evidence>
<dbReference type="WBParaSite" id="GPUH_0000907901-mRNA-1">
    <property type="protein sequence ID" value="GPUH_0000907901-mRNA-1"/>
    <property type="gene ID" value="GPUH_0000907901"/>
</dbReference>
<dbReference type="PANTHER" id="PTHR10796">
    <property type="entry name" value="PATCHED-RELATED"/>
    <property type="match status" value="1"/>
</dbReference>
<organism evidence="2">
    <name type="scientific">Gongylonema pulchrum</name>
    <dbReference type="NCBI Taxonomy" id="637853"/>
    <lineage>
        <taxon>Eukaryota</taxon>
        <taxon>Metazoa</taxon>
        <taxon>Ecdysozoa</taxon>
        <taxon>Nematoda</taxon>
        <taxon>Chromadorea</taxon>
        <taxon>Rhabditida</taxon>
        <taxon>Spirurina</taxon>
        <taxon>Spiruromorpha</taxon>
        <taxon>Spiruroidea</taxon>
        <taxon>Gongylonematidae</taxon>
        <taxon>Gongylonema</taxon>
    </lineage>
</organism>
<proteinExistence type="predicted"/>
<keyword evidence="1" id="KW-0812">Transmembrane</keyword>
<keyword evidence="1" id="KW-0472">Membrane</keyword>
<dbReference type="Gene3D" id="1.20.1640.10">
    <property type="entry name" value="Multidrug efflux transporter AcrB transmembrane domain"/>
    <property type="match status" value="1"/>
</dbReference>